<accession>A0A9Y2P3U9</accession>
<name>A0A9Y2P3U9_9RHOB</name>
<sequence length="122" mass="13706">MADYKDLLIPLGFMFAFTTATVLVLVFLCRSAGLRLGKSSYVRDPKGFMRFLLLKVLQSHGYITEGQYNYYASNDLISLELGSSAMKALRLRQKIVVGFCFLVMAQTAIIAPIAMFQVVYNM</sequence>
<feature type="transmembrane region" description="Helical" evidence="1">
    <location>
        <begin position="7"/>
        <end position="29"/>
    </location>
</feature>
<reference evidence="2 3" key="1">
    <citation type="submission" date="2023-06" db="EMBL/GenBank/DDBJ databases">
        <title>Parasedimentitalea psychrophila sp. nov., a psychrophilic bacterium isolated from deep-sea sediment.</title>
        <authorList>
            <person name="Li A."/>
        </authorList>
    </citation>
    <scope>NUCLEOTIDE SEQUENCE [LARGE SCALE GENOMIC DNA]</scope>
    <source>
        <strain evidence="2 3">QS115</strain>
    </source>
</reference>
<keyword evidence="1" id="KW-1133">Transmembrane helix</keyword>
<organism evidence="2 3">
    <name type="scientific">Parasedimentitalea psychrophila</name>
    <dbReference type="NCBI Taxonomy" id="2997337"/>
    <lineage>
        <taxon>Bacteria</taxon>
        <taxon>Pseudomonadati</taxon>
        <taxon>Pseudomonadota</taxon>
        <taxon>Alphaproteobacteria</taxon>
        <taxon>Rhodobacterales</taxon>
        <taxon>Paracoccaceae</taxon>
        <taxon>Parasedimentitalea</taxon>
    </lineage>
</organism>
<dbReference type="KEGG" id="ppso:QPJ95_05590"/>
<dbReference type="RefSeq" id="WP_270919334.1">
    <property type="nucleotide sequence ID" value="NZ_CP127247.1"/>
</dbReference>
<evidence type="ECO:0000256" key="1">
    <source>
        <dbReference type="SAM" id="Phobius"/>
    </source>
</evidence>
<protein>
    <submittedName>
        <fullName evidence="2">Uncharacterized protein</fullName>
    </submittedName>
</protein>
<keyword evidence="3" id="KW-1185">Reference proteome</keyword>
<gene>
    <name evidence="2" type="ORF">QPJ95_05590</name>
</gene>
<keyword evidence="1" id="KW-0472">Membrane</keyword>
<dbReference type="EMBL" id="CP127247">
    <property type="protein sequence ID" value="WIY26387.1"/>
    <property type="molecule type" value="Genomic_DNA"/>
</dbReference>
<feature type="transmembrane region" description="Helical" evidence="1">
    <location>
        <begin position="95"/>
        <end position="120"/>
    </location>
</feature>
<evidence type="ECO:0000313" key="2">
    <source>
        <dbReference type="EMBL" id="WIY26387.1"/>
    </source>
</evidence>
<keyword evidence="1" id="KW-0812">Transmembrane</keyword>
<proteinExistence type="predicted"/>
<evidence type="ECO:0000313" key="3">
    <source>
        <dbReference type="Proteomes" id="UP001238334"/>
    </source>
</evidence>
<dbReference type="AlphaFoldDB" id="A0A9Y2P3U9"/>
<dbReference type="Proteomes" id="UP001238334">
    <property type="component" value="Chromosome"/>
</dbReference>